<comment type="caution">
    <text evidence="1">The sequence shown here is derived from an EMBL/GenBank/DDBJ whole genome shotgun (WGS) entry which is preliminary data.</text>
</comment>
<gene>
    <name evidence="1" type="ORF">GCM10023262_16790</name>
</gene>
<reference evidence="2" key="1">
    <citation type="journal article" date="2019" name="Int. J. Syst. Evol. Microbiol.">
        <title>The Global Catalogue of Microorganisms (GCM) 10K type strain sequencing project: providing services to taxonomists for standard genome sequencing and annotation.</title>
        <authorList>
            <consortium name="The Broad Institute Genomics Platform"/>
            <consortium name="The Broad Institute Genome Sequencing Center for Infectious Disease"/>
            <person name="Wu L."/>
            <person name="Ma J."/>
        </authorList>
    </citation>
    <scope>NUCLEOTIDE SEQUENCE [LARGE SCALE GENOMIC DNA]</scope>
    <source>
        <strain evidence="2">JCM 17714</strain>
    </source>
</reference>
<sequence length="65" mass="7830">MREKAGFHNQNANECIGYKDKPYKRLLSRKCVIKEINRNLKKHLVKNKICYKDKNTHNESVSKYY</sequence>
<dbReference type="EMBL" id="BAABJA010000047">
    <property type="protein sequence ID" value="GAA4668618.1"/>
    <property type="molecule type" value="Genomic_DNA"/>
</dbReference>
<keyword evidence="2" id="KW-1185">Reference proteome</keyword>
<dbReference type="Proteomes" id="UP001501699">
    <property type="component" value="Unassembled WGS sequence"/>
</dbReference>
<evidence type="ECO:0000313" key="1">
    <source>
        <dbReference type="EMBL" id="GAA4668618.1"/>
    </source>
</evidence>
<name>A0ABP8VNX8_9HYPH</name>
<protein>
    <recommendedName>
        <fullName evidence="3">Transposase</fullName>
    </recommendedName>
</protein>
<evidence type="ECO:0008006" key="3">
    <source>
        <dbReference type="Google" id="ProtNLM"/>
    </source>
</evidence>
<organism evidence="1 2">
    <name type="scientific">Bartonella pachyuromydis</name>
    <dbReference type="NCBI Taxonomy" id="931097"/>
    <lineage>
        <taxon>Bacteria</taxon>
        <taxon>Pseudomonadati</taxon>
        <taxon>Pseudomonadota</taxon>
        <taxon>Alphaproteobacteria</taxon>
        <taxon>Hyphomicrobiales</taxon>
        <taxon>Bartonellaceae</taxon>
        <taxon>Bartonella</taxon>
    </lineage>
</organism>
<proteinExistence type="predicted"/>
<accession>A0ABP8VNX8</accession>
<evidence type="ECO:0000313" key="2">
    <source>
        <dbReference type="Proteomes" id="UP001501699"/>
    </source>
</evidence>